<dbReference type="OMA" id="PYDTTMP"/>
<dbReference type="Proteomes" id="UP000002282">
    <property type="component" value="Chromosome 2R"/>
</dbReference>
<dbReference type="OrthoDB" id="8029146at2759"/>
<evidence type="ECO:0000256" key="2">
    <source>
        <dbReference type="SAM" id="SignalP"/>
    </source>
</evidence>
<dbReference type="eggNOG" id="ENOG502TDYS">
    <property type="taxonomic scope" value="Eukaryota"/>
</dbReference>
<accession>B4P5A8</accession>
<keyword evidence="2" id="KW-0732">Signal</keyword>
<feature type="region of interest" description="Disordered" evidence="1">
    <location>
        <begin position="211"/>
        <end position="234"/>
    </location>
</feature>
<evidence type="ECO:0000313" key="4">
    <source>
        <dbReference type="Proteomes" id="UP000002282"/>
    </source>
</evidence>
<protein>
    <recommendedName>
        <fullName evidence="5">Flocculation protein FLO11</fullName>
    </recommendedName>
</protein>
<name>B4P5A8_DROYA</name>
<dbReference type="HOGENOM" id="CLU_588328_0_0_1"/>
<feature type="signal peptide" evidence="2">
    <location>
        <begin position="1"/>
        <end position="24"/>
    </location>
</feature>
<evidence type="ECO:0008006" key="5">
    <source>
        <dbReference type="Google" id="ProtNLM"/>
    </source>
</evidence>
<reference evidence="3 4" key="1">
    <citation type="journal article" date="2007" name="Nature">
        <title>Evolution of genes and genomes on the Drosophila phylogeny.</title>
        <authorList>
            <consortium name="Drosophila 12 Genomes Consortium"/>
            <person name="Clark A.G."/>
            <person name="Eisen M.B."/>
            <person name="Smith D.R."/>
            <person name="Bergman C.M."/>
            <person name="Oliver B."/>
            <person name="Markow T.A."/>
            <person name="Kaufman T.C."/>
            <person name="Kellis M."/>
            <person name="Gelbart W."/>
            <person name="Iyer V.N."/>
            <person name="Pollard D.A."/>
            <person name="Sackton T.B."/>
            <person name="Larracuente A.M."/>
            <person name="Singh N.D."/>
            <person name="Abad J.P."/>
            <person name="Abt D.N."/>
            <person name="Adryan B."/>
            <person name="Aguade M."/>
            <person name="Akashi H."/>
            <person name="Anderson W.W."/>
            <person name="Aquadro C.F."/>
            <person name="Ardell D.H."/>
            <person name="Arguello R."/>
            <person name="Artieri C.G."/>
            <person name="Barbash D.A."/>
            <person name="Barker D."/>
            <person name="Barsanti P."/>
            <person name="Batterham P."/>
            <person name="Batzoglou S."/>
            <person name="Begun D."/>
            <person name="Bhutkar A."/>
            <person name="Blanco E."/>
            <person name="Bosak S.A."/>
            <person name="Bradley R.K."/>
            <person name="Brand A.D."/>
            <person name="Brent M.R."/>
            <person name="Brooks A.N."/>
            <person name="Brown R.H."/>
            <person name="Butlin R.K."/>
            <person name="Caggese C."/>
            <person name="Calvi B.R."/>
            <person name="Bernardo de Carvalho A."/>
            <person name="Caspi A."/>
            <person name="Castrezana S."/>
            <person name="Celniker S.E."/>
            <person name="Chang J.L."/>
            <person name="Chapple C."/>
            <person name="Chatterji S."/>
            <person name="Chinwalla A."/>
            <person name="Civetta A."/>
            <person name="Clifton S.W."/>
            <person name="Comeron J.M."/>
            <person name="Costello J.C."/>
            <person name="Coyne J.A."/>
            <person name="Daub J."/>
            <person name="David R.G."/>
            <person name="Delcher A.L."/>
            <person name="Delehaunty K."/>
            <person name="Do C.B."/>
            <person name="Ebling H."/>
            <person name="Edwards K."/>
            <person name="Eickbush T."/>
            <person name="Evans J.D."/>
            <person name="Filipski A."/>
            <person name="Findeiss S."/>
            <person name="Freyhult E."/>
            <person name="Fulton L."/>
            <person name="Fulton R."/>
            <person name="Garcia A.C."/>
            <person name="Gardiner A."/>
            <person name="Garfield D.A."/>
            <person name="Garvin B.E."/>
            <person name="Gibson G."/>
            <person name="Gilbert D."/>
            <person name="Gnerre S."/>
            <person name="Godfrey J."/>
            <person name="Good R."/>
            <person name="Gotea V."/>
            <person name="Gravely B."/>
            <person name="Greenberg A.J."/>
            <person name="Griffiths-Jones S."/>
            <person name="Gross S."/>
            <person name="Guigo R."/>
            <person name="Gustafson E.A."/>
            <person name="Haerty W."/>
            <person name="Hahn M.W."/>
            <person name="Halligan D.L."/>
            <person name="Halpern A.L."/>
            <person name="Halter G.M."/>
            <person name="Han M.V."/>
            <person name="Heger A."/>
            <person name="Hillier L."/>
            <person name="Hinrichs A.S."/>
            <person name="Holmes I."/>
            <person name="Hoskins R.A."/>
            <person name="Hubisz M.J."/>
            <person name="Hultmark D."/>
            <person name="Huntley M.A."/>
            <person name="Jaffe D.B."/>
            <person name="Jagadeeshan S."/>
            <person name="Jeck W.R."/>
            <person name="Johnson J."/>
            <person name="Jones C.D."/>
            <person name="Jordan W.C."/>
            <person name="Karpen G.H."/>
            <person name="Kataoka E."/>
            <person name="Keightley P.D."/>
            <person name="Kheradpour P."/>
            <person name="Kirkness E.F."/>
            <person name="Koerich L.B."/>
            <person name="Kristiansen K."/>
            <person name="Kudrna D."/>
            <person name="Kulathinal R.J."/>
            <person name="Kumar S."/>
            <person name="Kwok R."/>
            <person name="Lander E."/>
            <person name="Langley C.H."/>
            <person name="Lapoint R."/>
            <person name="Lazzaro B.P."/>
            <person name="Lee S.J."/>
            <person name="Levesque L."/>
            <person name="Li R."/>
            <person name="Lin C.F."/>
            <person name="Lin M.F."/>
            <person name="Lindblad-Toh K."/>
            <person name="Llopart A."/>
            <person name="Long M."/>
            <person name="Low L."/>
            <person name="Lozovsky E."/>
            <person name="Lu J."/>
            <person name="Luo M."/>
            <person name="Machado C.A."/>
            <person name="Makalowski W."/>
            <person name="Marzo M."/>
            <person name="Matsuda M."/>
            <person name="Matzkin L."/>
            <person name="McAllister B."/>
            <person name="McBride C.S."/>
            <person name="McKernan B."/>
            <person name="McKernan K."/>
            <person name="Mendez-Lago M."/>
            <person name="Minx P."/>
            <person name="Mollenhauer M.U."/>
            <person name="Montooth K."/>
            <person name="Mount S.M."/>
            <person name="Mu X."/>
            <person name="Myers E."/>
            <person name="Negre B."/>
            <person name="Newfeld S."/>
            <person name="Nielsen R."/>
            <person name="Noor M.A."/>
            <person name="O'Grady P."/>
            <person name="Pachter L."/>
            <person name="Papaceit M."/>
            <person name="Parisi M.J."/>
            <person name="Parisi M."/>
            <person name="Parts L."/>
            <person name="Pedersen J.S."/>
            <person name="Pesole G."/>
            <person name="Phillippy A.M."/>
            <person name="Ponting C.P."/>
            <person name="Pop M."/>
            <person name="Porcelli D."/>
            <person name="Powell J.R."/>
            <person name="Prohaska S."/>
            <person name="Pruitt K."/>
            <person name="Puig M."/>
            <person name="Quesneville H."/>
            <person name="Ram K.R."/>
            <person name="Rand D."/>
            <person name="Rasmussen M.D."/>
            <person name="Reed L.K."/>
            <person name="Reenan R."/>
            <person name="Reily A."/>
            <person name="Remington K.A."/>
            <person name="Rieger T.T."/>
            <person name="Ritchie M.G."/>
            <person name="Robin C."/>
            <person name="Rogers Y.H."/>
            <person name="Rohde C."/>
            <person name="Rozas J."/>
            <person name="Rubenfield M.J."/>
            <person name="Ruiz A."/>
            <person name="Russo S."/>
            <person name="Salzberg S.L."/>
            <person name="Sanchez-Gracia A."/>
            <person name="Saranga D.J."/>
            <person name="Sato H."/>
            <person name="Schaeffer S.W."/>
            <person name="Schatz M.C."/>
            <person name="Schlenke T."/>
            <person name="Schwartz R."/>
            <person name="Segarra C."/>
            <person name="Singh R.S."/>
            <person name="Sirot L."/>
            <person name="Sirota M."/>
            <person name="Sisneros N.B."/>
            <person name="Smith C.D."/>
            <person name="Smith T.F."/>
            <person name="Spieth J."/>
            <person name="Stage D.E."/>
            <person name="Stark A."/>
            <person name="Stephan W."/>
            <person name="Strausberg R.L."/>
            <person name="Strempel S."/>
            <person name="Sturgill D."/>
            <person name="Sutton G."/>
            <person name="Sutton G.G."/>
            <person name="Tao W."/>
            <person name="Teichmann S."/>
            <person name="Tobari Y.N."/>
            <person name="Tomimura Y."/>
            <person name="Tsolas J.M."/>
            <person name="Valente V.L."/>
            <person name="Venter E."/>
            <person name="Venter J.C."/>
            <person name="Vicario S."/>
            <person name="Vieira F.G."/>
            <person name="Vilella A.J."/>
            <person name="Villasante A."/>
            <person name="Walenz B."/>
            <person name="Wang J."/>
            <person name="Wasserman M."/>
            <person name="Watts T."/>
            <person name="Wilson D."/>
            <person name="Wilson R.K."/>
            <person name="Wing R.A."/>
            <person name="Wolfner M.F."/>
            <person name="Wong A."/>
            <person name="Wong G.K."/>
            <person name="Wu C.I."/>
            <person name="Wu G."/>
            <person name="Yamamoto D."/>
            <person name="Yang H.P."/>
            <person name="Yang S.P."/>
            <person name="Yorke J.A."/>
            <person name="Yoshida K."/>
            <person name="Zdobnov E."/>
            <person name="Zhang P."/>
            <person name="Zhang Y."/>
            <person name="Zimin A.V."/>
            <person name="Baldwin J."/>
            <person name="Abdouelleil A."/>
            <person name="Abdulkadir J."/>
            <person name="Abebe A."/>
            <person name="Abera B."/>
            <person name="Abreu J."/>
            <person name="Acer S.C."/>
            <person name="Aftuck L."/>
            <person name="Alexander A."/>
            <person name="An P."/>
            <person name="Anderson E."/>
            <person name="Anderson S."/>
            <person name="Arachi H."/>
            <person name="Azer M."/>
            <person name="Bachantsang P."/>
            <person name="Barry A."/>
            <person name="Bayul T."/>
            <person name="Berlin A."/>
            <person name="Bessette D."/>
            <person name="Bloom T."/>
            <person name="Blye J."/>
            <person name="Boguslavskiy L."/>
            <person name="Bonnet C."/>
            <person name="Boukhgalter B."/>
            <person name="Bourzgui I."/>
            <person name="Brown A."/>
            <person name="Cahill P."/>
            <person name="Channer S."/>
            <person name="Cheshatsang Y."/>
            <person name="Chuda L."/>
            <person name="Citroen M."/>
            <person name="Collymore A."/>
            <person name="Cooke P."/>
            <person name="Costello M."/>
            <person name="D'Aco K."/>
            <person name="Daza R."/>
            <person name="De Haan G."/>
            <person name="DeGray S."/>
            <person name="DeMaso C."/>
            <person name="Dhargay N."/>
            <person name="Dooley K."/>
            <person name="Dooley E."/>
            <person name="Doricent M."/>
            <person name="Dorje P."/>
            <person name="Dorjee K."/>
            <person name="Dupes A."/>
            <person name="Elong R."/>
            <person name="Falk J."/>
            <person name="Farina A."/>
            <person name="Faro S."/>
            <person name="Ferguson D."/>
            <person name="Fisher S."/>
            <person name="Foley C.D."/>
            <person name="Franke A."/>
            <person name="Friedrich D."/>
            <person name="Gadbois L."/>
            <person name="Gearin G."/>
            <person name="Gearin C.R."/>
            <person name="Giannoukos G."/>
            <person name="Goode T."/>
            <person name="Graham J."/>
            <person name="Grandbois E."/>
            <person name="Grewal S."/>
            <person name="Gyaltsen K."/>
            <person name="Hafez N."/>
            <person name="Hagos B."/>
            <person name="Hall J."/>
            <person name="Henson C."/>
            <person name="Hollinger A."/>
            <person name="Honan T."/>
            <person name="Huard M.D."/>
            <person name="Hughes L."/>
            <person name="Hurhula B."/>
            <person name="Husby M.E."/>
            <person name="Kamat A."/>
            <person name="Kanga B."/>
            <person name="Kashin S."/>
            <person name="Khazanovich D."/>
            <person name="Kisner P."/>
            <person name="Lance K."/>
            <person name="Lara M."/>
            <person name="Lee W."/>
            <person name="Lennon N."/>
            <person name="Letendre F."/>
            <person name="LeVine R."/>
            <person name="Lipovsky A."/>
            <person name="Liu X."/>
            <person name="Liu J."/>
            <person name="Liu S."/>
            <person name="Lokyitsang T."/>
            <person name="Lokyitsang Y."/>
            <person name="Lubonja R."/>
            <person name="Lui A."/>
            <person name="MacDonald P."/>
            <person name="Magnisalis V."/>
            <person name="Maru K."/>
            <person name="Matthews C."/>
            <person name="McCusker W."/>
            <person name="McDonough S."/>
            <person name="Mehta T."/>
            <person name="Meldrim J."/>
            <person name="Meneus L."/>
            <person name="Mihai O."/>
            <person name="Mihalev A."/>
            <person name="Mihova T."/>
            <person name="Mittelman R."/>
            <person name="Mlenga V."/>
            <person name="Montmayeur A."/>
            <person name="Mulrain L."/>
            <person name="Navidi A."/>
            <person name="Naylor J."/>
            <person name="Negash T."/>
            <person name="Nguyen T."/>
            <person name="Nguyen N."/>
            <person name="Nicol R."/>
            <person name="Norbu C."/>
            <person name="Norbu N."/>
            <person name="Novod N."/>
            <person name="O'Neill B."/>
            <person name="Osman S."/>
            <person name="Markiewicz E."/>
            <person name="Oyono O.L."/>
            <person name="Patti C."/>
            <person name="Phunkhang P."/>
            <person name="Pierre F."/>
            <person name="Priest M."/>
            <person name="Raghuraman S."/>
            <person name="Rege F."/>
            <person name="Reyes R."/>
            <person name="Rise C."/>
            <person name="Rogov P."/>
            <person name="Ross K."/>
            <person name="Ryan E."/>
            <person name="Settipalli S."/>
            <person name="Shea T."/>
            <person name="Sherpa N."/>
            <person name="Shi L."/>
            <person name="Shih D."/>
            <person name="Sparrow T."/>
            <person name="Spaulding J."/>
            <person name="Stalker J."/>
            <person name="Stange-Thomann N."/>
            <person name="Stavropoulos S."/>
            <person name="Stone C."/>
            <person name="Strader C."/>
            <person name="Tesfaye S."/>
            <person name="Thomson T."/>
            <person name="Thoulutsang Y."/>
            <person name="Thoulutsang D."/>
            <person name="Topham K."/>
            <person name="Topping I."/>
            <person name="Tsamla T."/>
            <person name="Vassiliev H."/>
            <person name="Vo A."/>
            <person name="Wangchuk T."/>
            <person name="Wangdi T."/>
            <person name="Weiand M."/>
            <person name="Wilkinson J."/>
            <person name="Wilson A."/>
            <person name="Yadav S."/>
            <person name="Young G."/>
            <person name="Yu Q."/>
            <person name="Zembek L."/>
            <person name="Zhong D."/>
            <person name="Zimmer A."/>
            <person name="Zwirko Z."/>
            <person name="Jaffe D.B."/>
            <person name="Alvarez P."/>
            <person name="Brockman W."/>
            <person name="Butler J."/>
            <person name="Chin C."/>
            <person name="Gnerre S."/>
            <person name="Grabherr M."/>
            <person name="Kleber M."/>
            <person name="Mauceli E."/>
            <person name="MacCallum I."/>
        </authorList>
    </citation>
    <scope>NUCLEOTIDE SEQUENCE [LARGE SCALE GENOMIC DNA]</scope>
    <source>
        <strain evidence="4">Tai18E2 / Tucson 14021-0261.01</strain>
    </source>
</reference>
<feature type="region of interest" description="Disordered" evidence="1">
    <location>
        <begin position="143"/>
        <end position="170"/>
    </location>
</feature>
<feature type="chain" id="PRO_5002818239" description="Flocculation protein FLO11" evidence="2">
    <location>
        <begin position="25"/>
        <end position="469"/>
    </location>
</feature>
<dbReference type="PhylomeDB" id="B4P5A8"/>
<organism evidence="3 4">
    <name type="scientific">Drosophila yakuba</name>
    <name type="common">Fruit fly</name>
    <dbReference type="NCBI Taxonomy" id="7245"/>
    <lineage>
        <taxon>Eukaryota</taxon>
        <taxon>Metazoa</taxon>
        <taxon>Ecdysozoa</taxon>
        <taxon>Arthropoda</taxon>
        <taxon>Hexapoda</taxon>
        <taxon>Insecta</taxon>
        <taxon>Pterygota</taxon>
        <taxon>Neoptera</taxon>
        <taxon>Endopterygota</taxon>
        <taxon>Diptera</taxon>
        <taxon>Brachycera</taxon>
        <taxon>Muscomorpha</taxon>
        <taxon>Ephydroidea</taxon>
        <taxon>Drosophilidae</taxon>
        <taxon>Drosophila</taxon>
        <taxon>Sophophora</taxon>
    </lineage>
</organism>
<dbReference type="PROSITE" id="PS51257">
    <property type="entry name" value="PROKAR_LIPOPROTEIN"/>
    <property type="match status" value="1"/>
</dbReference>
<dbReference type="KEGG" id="dya:Dyak_GE12461"/>
<evidence type="ECO:0000256" key="1">
    <source>
        <dbReference type="SAM" id="MobiDB-lite"/>
    </source>
</evidence>
<proteinExistence type="predicted"/>
<sequence length="469" mass="51171">MVSHWKGCLLGLLLALCACQLIAPQQLQGPPRPRGRIRIADMQNPASVGGAPAQGLGNWPNVPADGPISSTVHTHIPLWREESSPLPATPSQEAVVYGNWKPEHPARPEEVDTKIESDPQPRERVYGRLEAMLMGLPADAIDAKPSSSSEEQVAPIAPGGYQNPVYSRPVSRESSAEKYGRRRISTQQAPQQFAVSRVNDSEPILKATSKQINESVETTTDNRRNSKNSADDNWLPLPYPYPYDTTMPAPPATSSMVPGFMQSSVVHPPAPTQATRSTAGLLNWPTDFIDSTSLTASTERIDGNFQGSIDRRDESVSDPADEYKYYEDSLNSAQMHSELSVPETAPLNITRVGIPYEDRNASEEPTICVPLTVSETSLSSDSVVPQVVEVERVYCFPLPKVEIRPGHARPQVEQVSRDQEIPDADMDMHPTEPAIPSDSGTGSGSSRRSLGTLAVLLVIGWSFRPEINI</sequence>
<reference evidence="3 4" key="2">
    <citation type="journal article" date="2007" name="PLoS Biol.">
        <title>Principles of genome evolution in the Drosophila melanogaster species group.</title>
        <authorList>
            <person name="Ranz J.M."/>
            <person name="Maurin D."/>
            <person name="Chan Y.S."/>
            <person name="von Grotthuss M."/>
            <person name="Hillier L.W."/>
            <person name="Roote J."/>
            <person name="Ashburner M."/>
            <person name="Bergman C.M."/>
        </authorList>
    </citation>
    <scope>NUCLEOTIDE SEQUENCE [LARGE SCALE GENOMIC DNA]</scope>
    <source>
        <strain evidence="4">Tai18E2 / Tucson 14021-0261.01</strain>
    </source>
</reference>
<dbReference type="AlphaFoldDB" id="B4P5A8"/>
<feature type="region of interest" description="Disordered" evidence="1">
    <location>
        <begin position="422"/>
        <end position="447"/>
    </location>
</feature>
<gene>
    <name evidence="3" type="primary">Dyak\GE12461</name>
    <name evidence="3" type="synonym">dyak_GLEANR_12713</name>
    <name evidence="3" type="synonym">GE12461</name>
    <name evidence="3" type="ORF">Dyak_GE12461</name>
</gene>
<dbReference type="EMBL" id="CM000158">
    <property type="protein sequence ID" value="EDW90770.1"/>
    <property type="molecule type" value="Genomic_DNA"/>
</dbReference>
<evidence type="ECO:0000313" key="3">
    <source>
        <dbReference type="EMBL" id="EDW90770.1"/>
    </source>
</evidence>
<keyword evidence="4" id="KW-1185">Reference proteome</keyword>